<dbReference type="EMBL" id="JBHTBS010000007">
    <property type="protein sequence ID" value="MFC7338244.1"/>
    <property type="molecule type" value="Genomic_DNA"/>
</dbReference>
<feature type="region of interest" description="Disordered" evidence="1">
    <location>
        <begin position="381"/>
        <end position="420"/>
    </location>
</feature>
<comment type="caution">
    <text evidence="2">The sequence shown here is derived from an EMBL/GenBank/DDBJ whole genome shotgun (WGS) entry which is preliminary data.</text>
</comment>
<sequence length="420" mass="45929">MHPQTLLSLLVGAAVAAGGILQGLQWKNAAAAAADNDLQGQIIALGNEVDMLKRENESLRSLAQGGGEIKVPNELIGFVENAFGFEFRSSPVVHQIAGEELRDRVTASIESRYPPNSLDHRQQAWALMGLLTPDDRFAPQLSAMRSLGARSWFDDQTGEGWVTDRFDEASVPDQSALVRILGRILIHQNYPPTPGYPGDEAANAREALHHGAAMAVENRFLARQAVGIGFTGVQADSGARDLLESLPIFVKGIATFPSLLGTPRAERLMDQEELLFHLHKSPHRTSWFFPDSEDLEVAAIDLPESPHELVIDESAGMLGFQLWLQTLDPELTPLARAWRGDRYQLTAQNDVALDLVWDIRMADEEKAKELLELGLAMAGALAQTESDPKPGESVSSPEGRRISVSQPSPELVRFSNLSPE</sequence>
<evidence type="ECO:0000256" key="1">
    <source>
        <dbReference type="SAM" id="MobiDB-lite"/>
    </source>
</evidence>
<evidence type="ECO:0000313" key="3">
    <source>
        <dbReference type="Proteomes" id="UP001596472"/>
    </source>
</evidence>
<name>A0ABW2L923_9BACT</name>
<reference evidence="3" key="1">
    <citation type="journal article" date="2019" name="Int. J. Syst. Evol. Microbiol.">
        <title>The Global Catalogue of Microorganisms (GCM) 10K type strain sequencing project: providing services to taxonomists for standard genome sequencing and annotation.</title>
        <authorList>
            <consortium name="The Broad Institute Genomics Platform"/>
            <consortium name="The Broad Institute Genome Sequencing Center for Infectious Disease"/>
            <person name="Wu L."/>
            <person name="Ma J."/>
        </authorList>
    </citation>
    <scope>NUCLEOTIDE SEQUENCE [LARGE SCALE GENOMIC DNA]</scope>
    <source>
        <strain evidence="3">CGMCC 4.1467</strain>
    </source>
</reference>
<gene>
    <name evidence="2" type="ORF">ACFQY0_13705</name>
</gene>
<evidence type="ECO:0000313" key="2">
    <source>
        <dbReference type="EMBL" id="MFC7338244.1"/>
    </source>
</evidence>
<organism evidence="2 3">
    <name type="scientific">Haloferula chungangensis</name>
    <dbReference type="NCBI Taxonomy" id="1048331"/>
    <lineage>
        <taxon>Bacteria</taxon>
        <taxon>Pseudomonadati</taxon>
        <taxon>Verrucomicrobiota</taxon>
        <taxon>Verrucomicrobiia</taxon>
        <taxon>Verrucomicrobiales</taxon>
        <taxon>Verrucomicrobiaceae</taxon>
        <taxon>Haloferula</taxon>
    </lineage>
</organism>
<proteinExistence type="predicted"/>
<dbReference type="RefSeq" id="WP_379713332.1">
    <property type="nucleotide sequence ID" value="NZ_JBHTBS010000007.1"/>
</dbReference>
<keyword evidence="3" id="KW-1185">Reference proteome</keyword>
<protein>
    <submittedName>
        <fullName evidence="2">Uncharacterized protein</fullName>
    </submittedName>
</protein>
<dbReference type="Proteomes" id="UP001596472">
    <property type="component" value="Unassembled WGS sequence"/>
</dbReference>
<accession>A0ABW2L923</accession>